<dbReference type="InterPro" id="IPR050836">
    <property type="entry name" value="SDS22/Internalin_LRR"/>
</dbReference>
<keyword evidence="1" id="KW-0433">Leucine-rich repeat</keyword>
<protein>
    <submittedName>
        <fullName evidence="4">Protein phosphatase 1 regulatory subunit SDS22, putative</fullName>
    </submittedName>
</protein>
<dbReference type="GO" id="GO:0015630">
    <property type="term" value="C:microtubule cytoskeleton"/>
    <property type="evidence" value="ECO:0000318"/>
    <property type="project" value="GO_Central"/>
</dbReference>
<organism evidence="4 5">
    <name type="scientific">Ricinus communis</name>
    <name type="common">Castor bean</name>
    <dbReference type="NCBI Taxonomy" id="3988"/>
    <lineage>
        <taxon>Eukaryota</taxon>
        <taxon>Viridiplantae</taxon>
        <taxon>Streptophyta</taxon>
        <taxon>Embryophyta</taxon>
        <taxon>Tracheophyta</taxon>
        <taxon>Spermatophyta</taxon>
        <taxon>Magnoliopsida</taxon>
        <taxon>eudicotyledons</taxon>
        <taxon>Gunneridae</taxon>
        <taxon>Pentapetalae</taxon>
        <taxon>rosids</taxon>
        <taxon>fabids</taxon>
        <taxon>Malpighiales</taxon>
        <taxon>Euphorbiaceae</taxon>
        <taxon>Acalyphoideae</taxon>
        <taxon>Acalypheae</taxon>
        <taxon>Ricinus</taxon>
    </lineage>
</organism>
<keyword evidence="5" id="KW-1185">Reference proteome</keyword>
<gene>
    <name evidence="4" type="ORF">RCOM_1282220</name>
</gene>
<dbReference type="InParanoid" id="B9SCX9"/>
<dbReference type="InterPro" id="IPR001611">
    <property type="entry name" value="Leu-rich_rpt"/>
</dbReference>
<dbReference type="OrthoDB" id="1517790at2759"/>
<dbReference type="FunCoup" id="B9SCX9">
    <property type="interactions" value="527"/>
</dbReference>
<dbReference type="Pfam" id="PF13855">
    <property type="entry name" value="LRR_8"/>
    <property type="match status" value="1"/>
</dbReference>
<dbReference type="PANTHER" id="PTHR46652">
    <property type="entry name" value="LEUCINE-RICH REPEAT AND IQ DOMAIN-CONTAINING PROTEIN 1-RELATED"/>
    <property type="match status" value="1"/>
</dbReference>
<feature type="compositionally biased region" description="Basic and acidic residues" evidence="3">
    <location>
        <begin position="368"/>
        <end position="388"/>
    </location>
</feature>
<feature type="region of interest" description="Disordered" evidence="3">
    <location>
        <begin position="352"/>
        <end position="407"/>
    </location>
</feature>
<accession>B9SCX9</accession>
<keyword evidence="2" id="KW-0677">Repeat</keyword>
<dbReference type="EMBL" id="EQ973924">
    <property type="protein sequence ID" value="EEF38574.1"/>
    <property type="molecule type" value="Genomic_DNA"/>
</dbReference>
<dbReference type="PROSITE" id="PS51450">
    <property type="entry name" value="LRR"/>
    <property type="match status" value="5"/>
</dbReference>
<proteinExistence type="predicted"/>
<dbReference type="PANTHER" id="PTHR46652:SF7">
    <property type="entry name" value="LEUCINE-RICH REPEAT AND IQ DOMAIN-CONTAINING PROTEIN 1"/>
    <property type="match status" value="1"/>
</dbReference>
<dbReference type="eggNOG" id="KOG0531">
    <property type="taxonomic scope" value="Eukaryota"/>
</dbReference>
<dbReference type="InterPro" id="IPR032675">
    <property type="entry name" value="LRR_dom_sf"/>
</dbReference>
<dbReference type="SMART" id="SM00365">
    <property type="entry name" value="LRR_SD22"/>
    <property type="match status" value="6"/>
</dbReference>
<dbReference type="KEGG" id="rcu:8263313"/>
<dbReference type="SMART" id="SM00369">
    <property type="entry name" value="LRR_TYP"/>
    <property type="match status" value="4"/>
</dbReference>
<dbReference type="STRING" id="3988.B9SCX9"/>
<evidence type="ECO:0000256" key="1">
    <source>
        <dbReference type="ARBA" id="ARBA00022614"/>
    </source>
</evidence>
<sequence>MGKLSMEQILKDKQSGDPNSISSLSLTQKALSEVSCLTQFTNLERLDLAFNSLTSLEGLCSCINLKWLSVVQNKLLNLKGIEALYKLTVLNAGKNKLKSMDEVRSLVSLRALILNDNDIVSICKLDQLKELNTLVLSRNPIREIGESLVKVKSLTKLSLSYCQLQTIGSSLKSCIELKELRLAHNDIKSLPVELSYNKNLQNLDLGNNVITRWSDVKVLSSIVDLKNLNLQGNPISEIDKLSKKILKLLPNLHIFNARPLDKGTKKGGSGRIDDFSLIPVNELAVPREKQKNSLRKIGHDYATDAKTEKDLKKKNKKVEDKLSEKEDVPVYEGGEVMVEKKLKRKLSLEQDDSNDLGIEDGKQKRKKANEEFSKKDVQVDKDDYDAVKRKSKSKKSKEEQDELDVIDDGDTPFADLFAVNTADSLKVSGEKKMLDKAGKDINLMGGVVTVSGKKKKTKNCGAGSIVQLPAVIEVGMGGPSTWGDE</sequence>
<evidence type="ECO:0000313" key="5">
    <source>
        <dbReference type="Proteomes" id="UP000008311"/>
    </source>
</evidence>
<dbReference type="Proteomes" id="UP000008311">
    <property type="component" value="Unassembled WGS sequence"/>
</dbReference>
<evidence type="ECO:0000256" key="2">
    <source>
        <dbReference type="ARBA" id="ARBA00022737"/>
    </source>
</evidence>
<dbReference type="AlphaFoldDB" id="B9SCX9"/>
<evidence type="ECO:0000313" key="4">
    <source>
        <dbReference type="EMBL" id="EEF38574.1"/>
    </source>
</evidence>
<dbReference type="InterPro" id="IPR003591">
    <property type="entry name" value="Leu-rich_rpt_typical-subtyp"/>
</dbReference>
<evidence type="ECO:0000256" key="3">
    <source>
        <dbReference type="SAM" id="MobiDB-lite"/>
    </source>
</evidence>
<dbReference type="Gene3D" id="3.80.10.10">
    <property type="entry name" value="Ribonuclease Inhibitor"/>
    <property type="match status" value="2"/>
</dbReference>
<name>B9SCX9_RICCO</name>
<dbReference type="SUPFAM" id="SSF52058">
    <property type="entry name" value="L domain-like"/>
    <property type="match status" value="1"/>
</dbReference>
<reference evidence="5" key="1">
    <citation type="journal article" date="2010" name="Nat. Biotechnol.">
        <title>Draft genome sequence of the oilseed species Ricinus communis.</title>
        <authorList>
            <person name="Chan A.P."/>
            <person name="Crabtree J."/>
            <person name="Zhao Q."/>
            <person name="Lorenzi H."/>
            <person name="Orvis J."/>
            <person name="Puiu D."/>
            <person name="Melake-Berhan A."/>
            <person name="Jones K.M."/>
            <person name="Redman J."/>
            <person name="Chen G."/>
            <person name="Cahoon E.B."/>
            <person name="Gedil M."/>
            <person name="Stanke M."/>
            <person name="Haas B.J."/>
            <person name="Wortman J.R."/>
            <person name="Fraser-Liggett C.M."/>
            <person name="Ravel J."/>
            <person name="Rabinowicz P.D."/>
        </authorList>
    </citation>
    <scope>NUCLEOTIDE SEQUENCE [LARGE SCALE GENOMIC DNA]</scope>
    <source>
        <strain evidence="5">cv. Hale</strain>
    </source>
</reference>